<dbReference type="RefSeq" id="WP_329082673.1">
    <property type="nucleotide sequence ID" value="NZ_CP109495.1"/>
</dbReference>
<gene>
    <name evidence="10" type="ORF">OG442_19255</name>
</gene>
<feature type="region of interest" description="Disordered" evidence="8">
    <location>
        <begin position="1"/>
        <end position="26"/>
    </location>
</feature>
<feature type="transmembrane region" description="Helical" evidence="7">
    <location>
        <begin position="124"/>
        <end position="146"/>
    </location>
</feature>
<comment type="similarity">
    <text evidence="7">Belongs to the binding-protein-dependent transport system permease family.</text>
</comment>
<evidence type="ECO:0000313" key="10">
    <source>
        <dbReference type="EMBL" id="WUX57380.1"/>
    </source>
</evidence>
<evidence type="ECO:0000256" key="5">
    <source>
        <dbReference type="ARBA" id="ARBA00022989"/>
    </source>
</evidence>
<feature type="transmembrane region" description="Helical" evidence="7">
    <location>
        <begin position="31"/>
        <end position="52"/>
    </location>
</feature>
<reference evidence="10" key="1">
    <citation type="submission" date="2022-10" db="EMBL/GenBank/DDBJ databases">
        <title>The complete genomes of actinobacterial strains from the NBC collection.</title>
        <authorList>
            <person name="Joergensen T.S."/>
            <person name="Alvarez Arevalo M."/>
            <person name="Sterndorff E.B."/>
            <person name="Faurdal D."/>
            <person name="Vuksanovic O."/>
            <person name="Mourched A.-S."/>
            <person name="Charusanti P."/>
            <person name="Shaw S."/>
            <person name="Blin K."/>
            <person name="Weber T."/>
        </authorList>
    </citation>
    <scope>NUCLEOTIDE SEQUENCE</scope>
    <source>
        <strain evidence="10">NBC_01432</strain>
    </source>
</reference>
<dbReference type="PANTHER" id="PTHR30151">
    <property type="entry name" value="ALKANE SULFONATE ABC TRANSPORTER-RELATED, MEMBRANE SUBUNIT"/>
    <property type="match status" value="1"/>
</dbReference>
<feature type="transmembrane region" description="Helical" evidence="7">
    <location>
        <begin position="247"/>
        <end position="269"/>
    </location>
</feature>
<evidence type="ECO:0000256" key="6">
    <source>
        <dbReference type="ARBA" id="ARBA00023136"/>
    </source>
</evidence>
<dbReference type="Gene3D" id="1.10.3720.10">
    <property type="entry name" value="MetI-like"/>
    <property type="match status" value="1"/>
</dbReference>
<dbReference type="CDD" id="cd06261">
    <property type="entry name" value="TM_PBP2"/>
    <property type="match status" value="1"/>
</dbReference>
<keyword evidence="11" id="KW-1185">Reference proteome</keyword>
<dbReference type="PROSITE" id="PS50928">
    <property type="entry name" value="ABC_TM1"/>
    <property type="match status" value="1"/>
</dbReference>
<dbReference type="EMBL" id="CP109495">
    <property type="protein sequence ID" value="WUX57380.1"/>
    <property type="molecule type" value="Genomic_DNA"/>
</dbReference>
<accession>A0ABZ2AJA3</accession>
<keyword evidence="5 7" id="KW-1133">Transmembrane helix</keyword>
<keyword evidence="2 7" id="KW-0813">Transport</keyword>
<dbReference type="PANTHER" id="PTHR30151:SF0">
    <property type="entry name" value="ABC TRANSPORTER PERMEASE PROTEIN MJ0413-RELATED"/>
    <property type="match status" value="1"/>
</dbReference>
<evidence type="ECO:0000256" key="8">
    <source>
        <dbReference type="SAM" id="MobiDB-lite"/>
    </source>
</evidence>
<evidence type="ECO:0000259" key="9">
    <source>
        <dbReference type="PROSITE" id="PS50928"/>
    </source>
</evidence>
<evidence type="ECO:0000256" key="7">
    <source>
        <dbReference type="RuleBase" id="RU363032"/>
    </source>
</evidence>
<keyword evidence="4 7" id="KW-0812">Transmembrane</keyword>
<feature type="transmembrane region" description="Helical" evidence="7">
    <location>
        <begin position="192"/>
        <end position="214"/>
    </location>
</feature>
<feature type="transmembrane region" description="Helical" evidence="7">
    <location>
        <begin position="152"/>
        <end position="171"/>
    </location>
</feature>
<keyword evidence="3" id="KW-1003">Cell membrane</keyword>
<dbReference type="Proteomes" id="UP001432209">
    <property type="component" value="Chromosome"/>
</dbReference>
<evidence type="ECO:0000256" key="3">
    <source>
        <dbReference type="ARBA" id="ARBA00022475"/>
    </source>
</evidence>
<protein>
    <submittedName>
        <fullName evidence="10">ABC transporter permease</fullName>
    </submittedName>
</protein>
<sequence length="278" mass="29499">METLTRHRGTDRDVKGSAASGPGDSGTARTVVVRVLTPLAYVAAVLAAWSAYVSLADVPSYLLPAPGDVLDAGVKLVQDGTLWPNLTYTLRNIVLGFVGGSLIGIALGWVLWASRTVREILAPYMVLLQAAPKIAVAPLLVLWFGLSLTSQYALILLLVFFPMAMATVLGLKDVPADIATLGRLLHLSRWQYLRMIQLPAAVPALLAGAKIAVIDAMTGAFLAEYLASERGLGYLMVLGNTSSDTPLLIAAVLITVAVGLLGFGLVSLAERRLLRGRR</sequence>
<dbReference type="SUPFAM" id="SSF161098">
    <property type="entry name" value="MetI-like"/>
    <property type="match status" value="1"/>
</dbReference>
<comment type="subcellular location">
    <subcellularLocation>
        <location evidence="1 7">Cell membrane</location>
        <topology evidence="1 7">Multi-pass membrane protein</topology>
    </subcellularLocation>
</comment>
<organism evidence="10 11">
    <name type="scientific">Streptomyces niveus</name>
    <name type="common">Streptomyces spheroides</name>
    <dbReference type="NCBI Taxonomy" id="193462"/>
    <lineage>
        <taxon>Bacteria</taxon>
        <taxon>Bacillati</taxon>
        <taxon>Actinomycetota</taxon>
        <taxon>Actinomycetes</taxon>
        <taxon>Kitasatosporales</taxon>
        <taxon>Streptomycetaceae</taxon>
        <taxon>Streptomyces</taxon>
    </lineage>
</organism>
<proteinExistence type="inferred from homology"/>
<dbReference type="Pfam" id="PF00528">
    <property type="entry name" value="BPD_transp_1"/>
    <property type="match status" value="1"/>
</dbReference>
<evidence type="ECO:0000313" key="11">
    <source>
        <dbReference type="Proteomes" id="UP001432209"/>
    </source>
</evidence>
<feature type="transmembrane region" description="Helical" evidence="7">
    <location>
        <begin position="93"/>
        <end position="112"/>
    </location>
</feature>
<name>A0ABZ2AJA3_STRNV</name>
<evidence type="ECO:0000256" key="4">
    <source>
        <dbReference type="ARBA" id="ARBA00022692"/>
    </source>
</evidence>
<evidence type="ECO:0000256" key="1">
    <source>
        <dbReference type="ARBA" id="ARBA00004651"/>
    </source>
</evidence>
<feature type="compositionally biased region" description="Basic and acidic residues" evidence="8">
    <location>
        <begin position="1"/>
        <end position="15"/>
    </location>
</feature>
<keyword evidence="6 7" id="KW-0472">Membrane</keyword>
<dbReference type="InterPro" id="IPR035906">
    <property type="entry name" value="MetI-like_sf"/>
</dbReference>
<evidence type="ECO:0000256" key="2">
    <source>
        <dbReference type="ARBA" id="ARBA00022448"/>
    </source>
</evidence>
<feature type="domain" description="ABC transmembrane type-1" evidence="9">
    <location>
        <begin position="82"/>
        <end position="266"/>
    </location>
</feature>
<dbReference type="InterPro" id="IPR000515">
    <property type="entry name" value="MetI-like"/>
</dbReference>